<dbReference type="Gene3D" id="3.30.70.270">
    <property type="match status" value="1"/>
</dbReference>
<dbReference type="InterPro" id="IPR029787">
    <property type="entry name" value="Nucleotide_cyclase"/>
</dbReference>
<keyword evidence="4" id="KW-1185">Reference proteome</keyword>
<dbReference type="InterPro" id="IPR035965">
    <property type="entry name" value="PAS-like_dom_sf"/>
</dbReference>
<dbReference type="SUPFAM" id="SSF141868">
    <property type="entry name" value="EAL domain-like"/>
    <property type="match status" value="1"/>
</dbReference>
<dbReference type="Gene3D" id="3.20.20.450">
    <property type="entry name" value="EAL domain"/>
    <property type="match status" value="1"/>
</dbReference>
<evidence type="ECO:0000259" key="2">
    <source>
        <dbReference type="PROSITE" id="PS50887"/>
    </source>
</evidence>
<protein>
    <recommendedName>
        <fullName evidence="5">EAL domain-containing protein</fullName>
    </recommendedName>
</protein>
<gene>
    <name evidence="3" type="ORF">C6W88_07755</name>
</gene>
<dbReference type="InterPro" id="IPR001633">
    <property type="entry name" value="EAL_dom"/>
</dbReference>
<dbReference type="SMART" id="SM00267">
    <property type="entry name" value="GGDEF"/>
    <property type="match status" value="1"/>
</dbReference>
<comment type="caution">
    <text evidence="3">The sequence shown here is derived from an EMBL/GenBank/DDBJ whole genome shotgun (WGS) entry which is preliminary data.</text>
</comment>
<sequence>MAKDRSAGLGPTSLLQAASAGKVAHHPSVVAGLVLDRAPVGLALIDANDRLVWANTGLTELACPTGGELQGRNLNELFRPFVNLLGERGSYHTLSPGEDWQQAWLAVDDSASARLGLMSCVAFDRGADASLDSGTDPLMWLVTFVDLDADADAVLDRRHADIGNVASTWIFEDRLSHAFDRADRLGQRLGVMLVELHGLSRILVDHGGEMASRVSRRAGRRLVNVLRREDSVVQVDRERWGVLLEHPVTPETLQLVADRCLEALEPPFTLSGYQPALIEPRIGIVLCPEDGEETGELLAHAEKALEEAVPGGFAFYDGSLQRLMERQQRFRHELQEALMFPDQQLYLVYQPQFDLLTRRCCGLEALVRWRHPQRGEVAPGEFVALAAEMQLVDRLDRWVLKEVMAQRRRWREAGSELGDWDISVNIHHCLLDQDGFDGRALDLYLRQLCESGAKGEAGAQKEAGGHYRHECLDWLCLEVDGAGLFEVGHRQSHLLRRIVALGVRLGVDGLGRSPVDLFGMASLPVTLGKLGPETLKTLADPSTSMRQSVAALMRCLEALEFVAVAVGVETAEQLDTIKALGLVRIQGRLVGAPLESEALVGWAASGAHPAIAI</sequence>
<accession>A0ABX5IXK6</accession>
<dbReference type="InterPro" id="IPR035919">
    <property type="entry name" value="EAL_sf"/>
</dbReference>
<proteinExistence type="predicted"/>
<dbReference type="Proteomes" id="UP000241895">
    <property type="component" value="Unassembled WGS sequence"/>
</dbReference>
<dbReference type="SUPFAM" id="SSF55073">
    <property type="entry name" value="Nucleotide cyclase"/>
    <property type="match status" value="1"/>
</dbReference>
<dbReference type="PROSITE" id="PS50883">
    <property type="entry name" value="EAL"/>
    <property type="match status" value="1"/>
</dbReference>
<evidence type="ECO:0000313" key="4">
    <source>
        <dbReference type="Proteomes" id="UP000241895"/>
    </source>
</evidence>
<evidence type="ECO:0000259" key="1">
    <source>
        <dbReference type="PROSITE" id="PS50883"/>
    </source>
</evidence>
<dbReference type="SUPFAM" id="SSF55785">
    <property type="entry name" value="PYP-like sensor domain (PAS domain)"/>
    <property type="match status" value="1"/>
</dbReference>
<reference evidence="3 4" key="1">
    <citation type="submission" date="2018-03" db="EMBL/GenBank/DDBJ databases">
        <authorList>
            <person name="Zhou J."/>
            <person name="Li X."/>
            <person name="Xue M."/>
            <person name="Yin J."/>
        </authorList>
    </citation>
    <scope>NUCLEOTIDE SEQUENCE [LARGE SCALE GENOMIC DNA]</scope>
    <source>
        <strain evidence="3 4">SYSU ZJ2214</strain>
    </source>
</reference>
<dbReference type="InterPro" id="IPR000160">
    <property type="entry name" value="GGDEF_dom"/>
</dbReference>
<name>A0ABX5IXK6_9GAMM</name>
<dbReference type="InterPro" id="IPR043128">
    <property type="entry name" value="Rev_trsase/Diguanyl_cyclase"/>
</dbReference>
<feature type="domain" description="GGDEF" evidence="2">
    <location>
        <begin position="187"/>
        <end position="318"/>
    </location>
</feature>
<dbReference type="Pfam" id="PF00563">
    <property type="entry name" value="EAL"/>
    <property type="match status" value="2"/>
</dbReference>
<evidence type="ECO:0000313" key="3">
    <source>
        <dbReference type="EMBL" id="PTL95225.1"/>
    </source>
</evidence>
<dbReference type="InterPro" id="IPR050706">
    <property type="entry name" value="Cyclic-di-GMP_PDE-like"/>
</dbReference>
<organism evidence="3 4">
    <name type="scientific">Halomonas litopenaei</name>
    <dbReference type="NCBI Taxonomy" id="2109328"/>
    <lineage>
        <taxon>Bacteria</taxon>
        <taxon>Pseudomonadati</taxon>
        <taxon>Pseudomonadota</taxon>
        <taxon>Gammaproteobacteria</taxon>
        <taxon>Oceanospirillales</taxon>
        <taxon>Halomonadaceae</taxon>
        <taxon>Halomonas</taxon>
    </lineage>
</organism>
<dbReference type="EMBL" id="PXNS01000004">
    <property type="protein sequence ID" value="PTL95225.1"/>
    <property type="molecule type" value="Genomic_DNA"/>
</dbReference>
<evidence type="ECO:0008006" key="5">
    <source>
        <dbReference type="Google" id="ProtNLM"/>
    </source>
</evidence>
<dbReference type="Pfam" id="PF00990">
    <property type="entry name" value="GGDEF"/>
    <property type="match status" value="1"/>
</dbReference>
<dbReference type="PANTHER" id="PTHR33121">
    <property type="entry name" value="CYCLIC DI-GMP PHOSPHODIESTERASE PDEF"/>
    <property type="match status" value="1"/>
</dbReference>
<dbReference type="CDD" id="cd01948">
    <property type="entry name" value="EAL"/>
    <property type="match status" value="1"/>
</dbReference>
<feature type="domain" description="EAL" evidence="1">
    <location>
        <begin position="327"/>
        <end position="607"/>
    </location>
</feature>
<dbReference type="PANTHER" id="PTHR33121:SF70">
    <property type="entry name" value="SIGNALING PROTEIN YKOW"/>
    <property type="match status" value="1"/>
</dbReference>
<dbReference type="SMART" id="SM00052">
    <property type="entry name" value="EAL"/>
    <property type="match status" value="1"/>
</dbReference>
<dbReference type="PROSITE" id="PS50887">
    <property type="entry name" value="GGDEF"/>
    <property type="match status" value="1"/>
</dbReference>